<dbReference type="EMBL" id="JAKWBI020000331">
    <property type="protein sequence ID" value="KAJ2896457.1"/>
    <property type="molecule type" value="Genomic_DNA"/>
</dbReference>
<protein>
    <submittedName>
        <fullName evidence="2">Uncharacterized protein</fullName>
    </submittedName>
</protein>
<dbReference type="AlphaFoldDB" id="A0AAD5RK58"/>
<proteinExistence type="predicted"/>
<reference evidence="2" key="1">
    <citation type="submission" date="2022-07" db="EMBL/GenBank/DDBJ databases">
        <title>Draft genome sequence of Zalerion maritima ATCC 34329, a (micro)plastics degrading marine fungus.</title>
        <authorList>
            <person name="Paco A."/>
            <person name="Goncalves M.F.M."/>
            <person name="Rocha-Santos T.A.P."/>
            <person name="Alves A."/>
        </authorList>
    </citation>
    <scope>NUCLEOTIDE SEQUENCE</scope>
    <source>
        <strain evidence="2">ATCC 34329</strain>
    </source>
</reference>
<comment type="caution">
    <text evidence="2">The sequence shown here is derived from an EMBL/GenBank/DDBJ whole genome shotgun (WGS) entry which is preliminary data.</text>
</comment>
<name>A0AAD5RK58_9PEZI</name>
<evidence type="ECO:0000313" key="2">
    <source>
        <dbReference type="EMBL" id="KAJ2896457.1"/>
    </source>
</evidence>
<sequence>MTMFSLPSMLAIFISLTLATVSVTAQFHPGPKDELISSTLGNQELACNEILIADPEELATGTKSIAASDVTHDTTLPVDGCINLFISCNDKVEVSWKDSTIRVCNLVSFSPPLPGFLSLLASSTSSYPPKTRFLKCFLVNFLMSRPHQPTPKIPKHNTDAGHTLTLPEEDYHSTLAADLENIKSNCHPYDFANDDGISGQVFHDDGSWVVEFGSVGAGCADGSAADNTV</sequence>
<feature type="chain" id="PRO_5042198185" evidence="1">
    <location>
        <begin position="20"/>
        <end position="229"/>
    </location>
</feature>
<feature type="signal peptide" evidence="1">
    <location>
        <begin position="1"/>
        <end position="19"/>
    </location>
</feature>
<dbReference type="Proteomes" id="UP001201980">
    <property type="component" value="Unassembled WGS sequence"/>
</dbReference>
<evidence type="ECO:0000313" key="3">
    <source>
        <dbReference type="Proteomes" id="UP001201980"/>
    </source>
</evidence>
<keyword evidence="1" id="KW-0732">Signal</keyword>
<keyword evidence="3" id="KW-1185">Reference proteome</keyword>
<organism evidence="2 3">
    <name type="scientific">Zalerion maritima</name>
    <dbReference type="NCBI Taxonomy" id="339359"/>
    <lineage>
        <taxon>Eukaryota</taxon>
        <taxon>Fungi</taxon>
        <taxon>Dikarya</taxon>
        <taxon>Ascomycota</taxon>
        <taxon>Pezizomycotina</taxon>
        <taxon>Sordariomycetes</taxon>
        <taxon>Lulworthiomycetidae</taxon>
        <taxon>Lulworthiales</taxon>
        <taxon>Lulworthiaceae</taxon>
        <taxon>Zalerion</taxon>
    </lineage>
</organism>
<gene>
    <name evidence="2" type="ORF">MKZ38_005545</name>
</gene>
<evidence type="ECO:0000256" key="1">
    <source>
        <dbReference type="SAM" id="SignalP"/>
    </source>
</evidence>
<accession>A0AAD5RK58</accession>